<organism evidence="2 3">
    <name type="scientific">Rhodotorula diobovata</name>
    <dbReference type="NCBI Taxonomy" id="5288"/>
    <lineage>
        <taxon>Eukaryota</taxon>
        <taxon>Fungi</taxon>
        <taxon>Dikarya</taxon>
        <taxon>Basidiomycota</taxon>
        <taxon>Pucciniomycotina</taxon>
        <taxon>Microbotryomycetes</taxon>
        <taxon>Sporidiobolales</taxon>
        <taxon>Sporidiobolaceae</taxon>
        <taxon>Rhodotorula</taxon>
    </lineage>
</organism>
<evidence type="ECO:0000313" key="2">
    <source>
        <dbReference type="EMBL" id="TNY20389.1"/>
    </source>
</evidence>
<dbReference type="EMBL" id="SOZI01000068">
    <property type="protein sequence ID" value="TNY20389.1"/>
    <property type="molecule type" value="Genomic_DNA"/>
</dbReference>
<reference evidence="2 3" key="1">
    <citation type="submission" date="2019-03" db="EMBL/GenBank/DDBJ databases">
        <title>Rhodosporidium diobovatum UCD-FST 08-225 genome sequencing, assembly, and annotation.</title>
        <authorList>
            <person name="Fakankun I.U."/>
            <person name="Fristensky B."/>
            <person name="Levin D.B."/>
        </authorList>
    </citation>
    <scope>NUCLEOTIDE SEQUENCE [LARGE SCALE GENOMIC DNA]</scope>
    <source>
        <strain evidence="2 3">UCD-FST 08-225</strain>
    </source>
</reference>
<evidence type="ECO:0000313" key="3">
    <source>
        <dbReference type="Proteomes" id="UP000311382"/>
    </source>
</evidence>
<keyword evidence="3" id="KW-1185">Reference proteome</keyword>
<dbReference type="SUPFAM" id="SSF52266">
    <property type="entry name" value="SGNH hydrolase"/>
    <property type="match status" value="1"/>
</dbReference>
<evidence type="ECO:0000256" key="1">
    <source>
        <dbReference type="SAM" id="MobiDB-lite"/>
    </source>
</evidence>
<accession>A0A5C5FVL8</accession>
<comment type="caution">
    <text evidence="2">The sequence shown here is derived from an EMBL/GenBank/DDBJ whole genome shotgun (WGS) entry which is preliminary data.</text>
</comment>
<gene>
    <name evidence="2" type="ORF">DMC30DRAFT_397836</name>
</gene>
<dbReference type="Proteomes" id="UP000311382">
    <property type="component" value="Unassembled WGS sequence"/>
</dbReference>
<proteinExistence type="predicted"/>
<sequence length="421" mass="46389">MLATDLPTAMHRRTSSAVSKSIDLRGNRVAESGRTSRQGSGQLAQGPWSSHKPKRPRRWVALGVVLLLAWCVKTRISSRPSRTQTTPCDPFEQPGRLLVDLSALYTQWRPLDEASCPPLPTYLPLLRDWMLPGAPAPSRHRLGRNAEQLKVVAAEPLPRPDGTSGSTAPLDPSQFLEKIRKPPPTILILGDSTDDTALDHFCEIFQHRTSTFLPEAVHATGLDDEPPRDGRLPTTLKGCELPHADGLGTALRVLSARLRRPYLSSLPLDALEGNGGTAGVDVVFVHTGLPERVLNDSAATSHQALELRGLELRRSLQSVRTQFPNARLVVRMSHRPGDEYLSPSFNRALHQVRHVQRAVAQSEGLPVFDFGRVIEGYQSLEEDGCLALNPAGVVYAQALVHQLRLALESPSSWRRGWLWDS</sequence>
<protein>
    <submittedName>
        <fullName evidence="2">Uncharacterized protein</fullName>
    </submittedName>
</protein>
<feature type="compositionally biased region" description="Polar residues" evidence="1">
    <location>
        <begin position="33"/>
        <end position="43"/>
    </location>
</feature>
<dbReference type="AlphaFoldDB" id="A0A5C5FVL8"/>
<name>A0A5C5FVL8_9BASI</name>
<feature type="region of interest" description="Disordered" evidence="1">
    <location>
        <begin position="1"/>
        <end position="54"/>
    </location>
</feature>